<feature type="region of interest" description="Disordered" evidence="4">
    <location>
        <begin position="406"/>
        <end position="444"/>
    </location>
</feature>
<protein>
    <submittedName>
        <fullName evidence="5">Unnamed protein product</fullName>
    </submittedName>
</protein>
<gene>
    <name evidence="5" type="ORF">Pfra01_000009400</name>
</gene>
<feature type="compositionally biased region" description="Polar residues" evidence="4">
    <location>
        <begin position="406"/>
        <end position="419"/>
    </location>
</feature>
<name>A0A9W6TGD0_9STRA</name>
<keyword evidence="3" id="KW-0677">Repeat</keyword>
<dbReference type="PANTHER" id="PTHR14773:SF0">
    <property type="entry name" value="WD REPEAT-CONTAINING PROTEIN 76"/>
    <property type="match status" value="1"/>
</dbReference>
<feature type="region of interest" description="Disordered" evidence="4">
    <location>
        <begin position="879"/>
        <end position="924"/>
    </location>
</feature>
<feature type="compositionally biased region" description="Basic and acidic residues" evidence="4">
    <location>
        <begin position="171"/>
        <end position="184"/>
    </location>
</feature>
<dbReference type="EMBL" id="BSXT01000004">
    <property type="protein sequence ID" value="GMF14537.1"/>
    <property type="molecule type" value="Genomic_DNA"/>
</dbReference>
<feature type="compositionally biased region" description="Basic residues" evidence="4">
    <location>
        <begin position="142"/>
        <end position="159"/>
    </location>
</feature>
<feature type="compositionally biased region" description="Polar residues" evidence="4">
    <location>
        <begin position="361"/>
        <end position="372"/>
    </location>
</feature>
<evidence type="ECO:0000256" key="4">
    <source>
        <dbReference type="SAM" id="MobiDB-lite"/>
    </source>
</evidence>
<dbReference type="SUPFAM" id="SSF50969">
    <property type="entry name" value="YVTN repeat-like/Quinoprotein amine dehydrogenase"/>
    <property type="match status" value="1"/>
</dbReference>
<feature type="region of interest" description="Disordered" evidence="4">
    <location>
        <begin position="489"/>
        <end position="524"/>
    </location>
</feature>
<organism evidence="5 6">
    <name type="scientific">Phytophthora fragariaefolia</name>
    <dbReference type="NCBI Taxonomy" id="1490495"/>
    <lineage>
        <taxon>Eukaryota</taxon>
        <taxon>Sar</taxon>
        <taxon>Stramenopiles</taxon>
        <taxon>Oomycota</taxon>
        <taxon>Peronosporomycetes</taxon>
        <taxon>Peronosporales</taxon>
        <taxon>Peronosporaceae</taxon>
        <taxon>Phytophthora</taxon>
    </lineage>
</organism>
<comment type="similarity">
    <text evidence="1">Belongs to the WD repeat DDB2/WDR76 family.</text>
</comment>
<evidence type="ECO:0000256" key="1">
    <source>
        <dbReference type="ARBA" id="ARBA00005434"/>
    </source>
</evidence>
<dbReference type="AlphaFoldDB" id="A0A9W6TGD0"/>
<feature type="region of interest" description="Disordered" evidence="4">
    <location>
        <begin position="141"/>
        <end position="224"/>
    </location>
</feature>
<sequence length="1229" mass="138533">MPRRTSGRRLSARELAEAVVAELQEHRFELEQYPDHYSSRPLHAVEDDDTDTPIMDPFRDVGGTGTRQALSHWQQAQEKAPTSSGEDRAKQQQRNSSSLSDLGGEADTSEEALTQLRKYRQPFFCEKSAMHFDGMDEDFEPRKRRRCRSSKKKRLRQKKRDSLEPAAMSETSERENNWPLEREASQNQKATQFQGKSENQKNSEVQEPQRQLTNQEEKQGGEMDKFERMRQLTILSSQALMQQGDFSNALHLKRSVVCGELKAPQLTNQQKQSLRKLLKSNRVKTPTTDMAHQYLASVRANRFSKRFHKRNTTVVQKVDSGSEFNSGESDCDEHDSCSGKADVTKLSDGDDNYEVQVKEPPSQSKVITSSNQVHSLSAEPLYEPLQKPTIQPQENDLAADLQQKTEAQNETKLSQTSVAIQDDEKGRRGVAPDDTQSKLTREDMTAFERKRRENILRNQAFLEQAGISIAKLAARTAIGDEARKEAKKQELVAKRESKAARKAELSSRPVRRSRRTTGREADQDPTKLSYSLILLSLSTRNISNVHFMDAADHDGKTFLKEMSADSNTKNAQTSITSDDNVEYSLAKDDIVKALPFCTTSIAFLPRADRILAVCGDKEGHIAFWSPSKRANDRAAENAFSSAALSRPHRFAVSHMMFADSSTLVSSSVDGVVREFDFCAAKALLVRDINHVTGISSLIKSDEPQVYYAGCFDGTIRRIDRRVRHLRGMTYELHEDSINSLDQHPILDYVDCAYFSPRDGNWLVSVTNEASYINMFNTSTLTKRRESASLPIPIPSPIRIHHEGFSTNDPTSLHAAWDPKATNRFMIGCEGAPPRTKIFGAYGPARYLTSDNFVGMNTVNIFHPYLDVIASVRTPTVKLEPKIQEPKDENENEIQDEEQENNEEDEEQEEEEEEDERDSGLTEYERKRRENIQRNLAFMQQMGVSTAKIAARTAVGDNPEKEVKQQQQAIKRALQAARRAERLTQPVRKSRRLEGKKVEVEPIDDIDQLELEKTRGPRPPRGSHLHVMNAVDGESKAFLDGITADLEEDEELEEDTILDDDDGVEYTLANEDITKAVQERIYSVAFLPRADRVVVACGDKMGHVALWTPPSESSMKQESSASPLAIYRPHYTPVSQLIFPDSSKLVSSSFDGTVREFDLRAAESSVVYETSDNAGISSLVAAATAQCYYGSCDDGTVRLIDRRARKVQASIYELHEKKINTVHQHPSLDL</sequence>
<dbReference type="Pfam" id="PF00400">
    <property type="entry name" value="WD40"/>
    <property type="match status" value="1"/>
</dbReference>
<evidence type="ECO:0000256" key="3">
    <source>
        <dbReference type="ARBA" id="ARBA00022737"/>
    </source>
</evidence>
<evidence type="ECO:0000313" key="5">
    <source>
        <dbReference type="EMBL" id="GMF14537.1"/>
    </source>
</evidence>
<feature type="compositionally biased region" description="Acidic residues" evidence="4">
    <location>
        <begin position="889"/>
        <end position="916"/>
    </location>
</feature>
<feature type="region of interest" description="Disordered" evidence="4">
    <location>
        <begin position="318"/>
        <end position="372"/>
    </location>
</feature>
<feature type="compositionally biased region" description="Polar residues" evidence="4">
    <location>
        <begin position="66"/>
        <end position="84"/>
    </location>
</feature>
<dbReference type="Gene3D" id="2.130.10.10">
    <property type="entry name" value="YVTN repeat-like/Quinoprotein amine dehydrogenase"/>
    <property type="match status" value="3"/>
</dbReference>
<accession>A0A9W6TGD0</accession>
<dbReference type="InterPro" id="IPR050853">
    <property type="entry name" value="WD_repeat_DNA-damage-binding"/>
</dbReference>
<dbReference type="InterPro" id="IPR011044">
    <property type="entry name" value="Quino_amine_DH_bsu"/>
</dbReference>
<feature type="compositionally biased region" description="Basic and acidic residues" evidence="4">
    <location>
        <begin position="422"/>
        <end position="444"/>
    </location>
</feature>
<dbReference type="GO" id="GO:0003677">
    <property type="term" value="F:DNA binding"/>
    <property type="evidence" value="ECO:0007669"/>
    <property type="project" value="TreeGrafter"/>
</dbReference>
<comment type="caution">
    <text evidence="5">The sequence shown here is derived from an EMBL/GenBank/DDBJ whole genome shotgun (WGS) entry which is preliminary data.</text>
</comment>
<evidence type="ECO:0000313" key="6">
    <source>
        <dbReference type="Proteomes" id="UP001165121"/>
    </source>
</evidence>
<keyword evidence="2" id="KW-0853">WD repeat</keyword>
<dbReference type="SMART" id="SM00320">
    <property type="entry name" value="WD40"/>
    <property type="match status" value="6"/>
</dbReference>
<dbReference type="Proteomes" id="UP001165121">
    <property type="component" value="Unassembled WGS sequence"/>
</dbReference>
<dbReference type="GO" id="GO:2000001">
    <property type="term" value="P:regulation of DNA damage checkpoint"/>
    <property type="evidence" value="ECO:0007669"/>
    <property type="project" value="TreeGrafter"/>
</dbReference>
<evidence type="ECO:0000256" key="2">
    <source>
        <dbReference type="ARBA" id="ARBA00022574"/>
    </source>
</evidence>
<proteinExistence type="inferred from homology"/>
<feature type="region of interest" description="Disordered" evidence="4">
    <location>
        <begin position="31"/>
        <end position="110"/>
    </location>
</feature>
<dbReference type="OrthoDB" id="9890280at2759"/>
<reference evidence="5" key="1">
    <citation type="submission" date="2023-04" db="EMBL/GenBank/DDBJ databases">
        <title>Phytophthora fragariaefolia NBRC 109709.</title>
        <authorList>
            <person name="Ichikawa N."/>
            <person name="Sato H."/>
            <person name="Tonouchi N."/>
        </authorList>
    </citation>
    <scope>NUCLEOTIDE SEQUENCE</scope>
    <source>
        <strain evidence="5">NBRC 109709</strain>
    </source>
</reference>
<feature type="compositionally biased region" description="Polar residues" evidence="4">
    <location>
        <begin position="185"/>
        <end position="214"/>
    </location>
</feature>
<feature type="compositionally biased region" description="Basic and acidic residues" evidence="4">
    <location>
        <begin position="489"/>
        <end position="505"/>
    </location>
</feature>
<dbReference type="GO" id="GO:0005634">
    <property type="term" value="C:nucleus"/>
    <property type="evidence" value="ECO:0007669"/>
    <property type="project" value="TreeGrafter"/>
</dbReference>
<feature type="compositionally biased region" description="Basic and acidic residues" evidence="4">
    <location>
        <begin position="215"/>
        <end position="224"/>
    </location>
</feature>
<dbReference type="InterPro" id="IPR015943">
    <property type="entry name" value="WD40/YVTN_repeat-like_dom_sf"/>
</dbReference>
<keyword evidence="6" id="KW-1185">Reference proteome</keyword>
<dbReference type="InterPro" id="IPR001680">
    <property type="entry name" value="WD40_rpt"/>
</dbReference>
<dbReference type="PANTHER" id="PTHR14773">
    <property type="entry name" value="WD REPEAT-CONTAINING PROTEIN 76"/>
    <property type="match status" value="1"/>
</dbReference>
<feature type="compositionally biased region" description="Basic and acidic residues" evidence="4">
    <location>
        <begin position="334"/>
        <end position="348"/>
    </location>
</feature>
<feature type="compositionally biased region" description="Basic and acidic residues" evidence="4">
    <location>
        <begin position="879"/>
        <end position="888"/>
    </location>
</feature>